<dbReference type="Ensembl" id="ENSFALT00000038001.1">
    <property type="protein sequence ID" value="ENSFALP00000016591.1"/>
    <property type="gene ID" value="ENSFALG00000027267.1"/>
</dbReference>
<organism evidence="3 4">
    <name type="scientific">Ficedula albicollis</name>
    <name type="common">Collared flycatcher</name>
    <name type="synonym">Muscicapa albicollis</name>
    <dbReference type="NCBI Taxonomy" id="59894"/>
    <lineage>
        <taxon>Eukaryota</taxon>
        <taxon>Metazoa</taxon>
        <taxon>Chordata</taxon>
        <taxon>Craniata</taxon>
        <taxon>Vertebrata</taxon>
        <taxon>Euteleostomi</taxon>
        <taxon>Archelosauria</taxon>
        <taxon>Archosauria</taxon>
        <taxon>Dinosauria</taxon>
        <taxon>Saurischia</taxon>
        <taxon>Theropoda</taxon>
        <taxon>Coelurosauria</taxon>
        <taxon>Aves</taxon>
        <taxon>Neognathae</taxon>
        <taxon>Neoaves</taxon>
        <taxon>Telluraves</taxon>
        <taxon>Australaves</taxon>
        <taxon>Passeriformes</taxon>
        <taxon>Muscicapidae</taxon>
        <taxon>Ficedula</taxon>
    </lineage>
</organism>
<protein>
    <recommendedName>
        <fullName evidence="5">Kinesin family member 3C</fullName>
    </recommendedName>
</protein>
<evidence type="ECO:0008006" key="5">
    <source>
        <dbReference type="Google" id="ProtNLM"/>
    </source>
</evidence>
<feature type="compositionally biased region" description="Polar residues" evidence="2">
    <location>
        <begin position="215"/>
        <end position="224"/>
    </location>
</feature>
<dbReference type="AlphaFoldDB" id="A0A803V1I5"/>
<feature type="region of interest" description="Disordered" evidence="2">
    <location>
        <begin position="212"/>
        <end position="246"/>
    </location>
</feature>
<keyword evidence="1" id="KW-0175">Coiled coil</keyword>
<reference evidence="3" key="1">
    <citation type="submission" date="2025-08" db="UniProtKB">
        <authorList>
            <consortium name="Ensembl"/>
        </authorList>
    </citation>
    <scope>IDENTIFICATION</scope>
</reference>
<evidence type="ECO:0000313" key="4">
    <source>
        <dbReference type="Proteomes" id="UP000016665"/>
    </source>
</evidence>
<evidence type="ECO:0000313" key="3">
    <source>
        <dbReference type="Ensembl" id="ENSFALP00000016591.1"/>
    </source>
</evidence>
<accession>A0A803V1I5</accession>
<keyword evidence="4" id="KW-1185">Reference proteome</keyword>
<reference evidence="3" key="2">
    <citation type="submission" date="2025-09" db="UniProtKB">
        <authorList>
            <consortium name="Ensembl"/>
        </authorList>
    </citation>
    <scope>IDENTIFICATION</scope>
</reference>
<evidence type="ECO:0000256" key="1">
    <source>
        <dbReference type="SAM" id="Coils"/>
    </source>
</evidence>
<sequence length="246" mass="28203">MGGVPVPVPVPAPQKRREREMQQQMLLRDEETMELRETYTSLQQEVEIKTKKLKKLYAKLQAVKAEIQDQHDEYIRVRQDLEEAQNEQTRELKLKYLIIENFIPPEEKNKIMNRLYFDSDEDQWKFQPLVPTGGYVNHSQGSGTQQFKLPAPGAPGSAENIMFLELDLSPPAIFEFERGREAAEQDPRALHLERLMHLDSLLERPAASRVRKSRSWCQTPRSLPSSTTHVSLASSSPCAAPLPAQE</sequence>
<feature type="compositionally biased region" description="Pro residues" evidence="2">
    <location>
        <begin position="1"/>
        <end position="12"/>
    </location>
</feature>
<name>A0A803V1I5_FICAL</name>
<feature type="compositionally biased region" description="Low complexity" evidence="2">
    <location>
        <begin position="225"/>
        <end position="246"/>
    </location>
</feature>
<evidence type="ECO:0000256" key="2">
    <source>
        <dbReference type="SAM" id="MobiDB-lite"/>
    </source>
</evidence>
<feature type="region of interest" description="Disordered" evidence="2">
    <location>
        <begin position="1"/>
        <end position="21"/>
    </location>
</feature>
<dbReference type="GeneTree" id="ENSGT00940000153739"/>
<feature type="coiled-coil region" evidence="1">
    <location>
        <begin position="39"/>
        <end position="87"/>
    </location>
</feature>
<proteinExistence type="predicted"/>
<dbReference type="Proteomes" id="UP000016665">
    <property type="component" value="Unplaced"/>
</dbReference>